<dbReference type="PANTHER" id="PTHR47129:SF1">
    <property type="entry name" value="NMRA-LIKE DOMAIN-CONTAINING PROTEIN"/>
    <property type="match status" value="1"/>
</dbReference>
<evidence type="ECO:0000313" key="3">
    <source>
        <dbReference type="Proteomes" id="UP000271010"/>
    </source>
</evidence>
<proteinExistence type="predicted"/>
<dbReference type="OrthoDB" id="9780595at2"/>
<dbReference type="Gene3D" id="3.90.25.10">
    <property type="entry name" value="UDP-galactose 4-epimerase, domain 1"/>
    <property type="match status" value="1"/>
</dbReference>
<feature type="domain" description="NmrA-like" evidence="1">
    <location>
        <begin position="2"/>
        <end position="287"/>
    </location>
</feature>
<evidence type="ECO:0000313" key="2">
    <source>
        <dbReference type="EMBL" id="RNI27257.1"/>
    </source>
</evidence>
<dbReference type="Pfam" id="PF05368">
    <property type="entry name" value="NmrA"/>
    <property type="match status" value="1"/>
</dbReference>
<organism evidence="2 3">
    <name type="scientific">Rufibacter immobilis</name>
    <dbReference type="NCBI Taxonomy" id="1348778"/>
    <lineage>
        <taxon>Bacteria</taxon>
        <taxon>Pseudomonadati</taxon>
        <taxon>Bacteroidota</taxon>
        <taxon>Cytophagia</taxon>
        <taxon>Cytophagales</taxon>
        <taxon>Hymenobacteraceae</taxon>
        <taxon>Rufibacter</taxon>
    </lineage>
</organism>
<dbReference type="EMBL" id="RJJE01000017">
    <property type="protein sequence ID" value="RNI27257.1"/>
    <property type="molecule type" value="Genomic_DNA"/>
</dbReference>
<dbReference type="InterPro" id="IPR008030">
    <property type="entry name" value="NmrA-like"/>
</dbReference>
<dbReference type="CDD" id="cd05269">
    <property type="entry name" value="TMR_SDR_a"/>
    <property type="match status" value="1"/>
</dbReference>
<comment type="caution">
    <text evidence="2">The sequence shown here is derived from an EMBL/GenBank/DDBJ whole genome shotgun (WGS) entry which is preliminary data.</text>
</comment>
<protein>
    <submittedName>
        <fullName evidence="2">SDR family oxidoreductase</fullName>
    </submittedName>
</protein>
<gene>
    <name evidence="2" type="ORF">EFA69_13960</name>
</gene>
<evidence type="ECO:0000259" key="1">
    <source>
        <dbReference type="Pfam" id="PF05368"/>
    </source>
</evidence>
<dbReference type="RefSeq" id="WP_123133726.1">
    <property type="nucleotide sequence ID" value="NZ_RJJE01000017.1"/>
</dbReference>
<dbReference type="InterPro" id="IPR036291">
    <property type="entry name" value="NAD(P)-bd_dom_sf"/>
</dbReference>
<sequence length="300" mass="32606">MILITGATGNFGSKAIQHLLNKGLPAKDIAALVREGEDAQPLRDKGIDVRMGDYADVVSMRKAFAGVDRLLLISSSDRGPVENRTKHHINAITAAKEANVKHIAYTSFVRKPGHEDSAIADFENSHVESEKFLKDSGIKYTILQNGIYQEMILAFVGEKVAETGAILFPAAAGKASWVLREELAEAAINALTTEGHENKTYNLTNNTSVGFEEIAQYITAALGKDIHYSSPNVEDFKAILGKAGVPDMYIGMFVMWGTAVAEGMMDVEDTTLESLLGRKPTTVKQFIDQVYGSVGSEENH</sequence>
<dbReference type="AlphaFoldDB" id="A0A3M9MPW6"/>
<dbReference type="Proteomes" id="UP000271010">
    <property type="component" value="Unassembled WGS sequence"/>
</dbReference>
<reference evidence="2 3" key="1">
    <citation type="submission" date="2018-11" db="EMBL/GenBank/DDBJ databases">
        <title>Rufibacter latericius sp. nov., isolated from water in Baiyang Lake.</title>
        <authorList>
            <person name="Yang Y."/>
        </authorList>
    </citation>
    <scope>NUCLEOTIDE SEQUENCE [LARGE SCALE GENOMIC DNA]</scope>
    <source>
        <strain evidence="2 3">MCC P1</strain>
    </source>
</reference>
<dbReference type="Gene3D" id="3.40.50.720">
    <property type="entry name" value="NAD(P)-binding Rossmann-like Domain"/>
    <property type="match status" value="1"/>
</dbReference>
<accession>A0A3M9MPW6</accession>
<name>A0A3M9MPW6_9BACT</name>
<keyword evidence="3" id="KW-1185">Reference proteome</keyword>
<dbReference type="PANTHER" id="PTHR47129">
    <property type="entry name" value="QUINONE OXIDOREDUCTASE 2"/>
    <property type="match status" value="1"/>
</dbReference>
<dbReference type="InterPro" id="IPR052718">
    <property type="entry name" value="NmrA-type_oxidoreductase"/>
</dbReference>
<dbReference type="SUPFAM" id="SSF51735">
    <property type="entry name" value="NAD(P)-binding Rossmann-fold domains"/>
    <property type="match status" value="1"/>
</dbReference>